<feature type="region of interest" description="Disordered" evidence="7">
    <location>
        <begin position="258"/>
        <end position="340"/>
    </location>
</feature>
<dbReference type="SUPFAM" id="SSF53067">
    <property type="entry name" value="Actin-like ATPase domain"/>
    <property type="match status" value="2"/>
</dbReference>
<evidence type="ECO:0000256" key="3">
    <source>
        <dbReference type="ARBA" id="ARBA00022801"/>
    </source>
</evidence>
<keyword evidence="2" id="KW-0547">Nucleotide-binding</keyword>
<dbReference type="Gene3D" id="3.30.420.40">
    <property type="match status" value="4"/>
</dbReference>
<dbReference type="InterPro" id="IPR004000">
    <property type="entry name" value="Actin"/>
</dbReference>
<dbReference type="Gene3D" id="3.90.640.10">
    <property type="entry name" value="Actin, Chain A, domain 4"/>
    <property type="match status" value="2"/>
</dbReference>
<gene>
    <name evidence="8" type="ORF">MACK_001220</name>
</gene>
<dbReference type="SMART" id="SM00268">
    <property type="entry name" value="ACTIN"/>
    <property type="match status" value="1"/>
</dbReference>
<evidence type="ECO:0000256" key="2">
    <source>
        <dbReference type="ARBA" id="ARBA00022741"/>
    </source>
</evidence>
<evidence type="ECO:0000256" key="5">
    <source>
        <dbReference type="ARBA" id="ARBA00049360"/>
    </source>
</evidence>
<reference evidence="8" key="1">
    <citation type="submission" date="2022-07" db="EMBL/GenBank/DDBJ databases">
        <title>Evaluation of T. orientalis genome assembly methods using nanopore sequencing and analysis of variation between genomes.</title>
        <authorList>
            <person name="Yam J."/>
            <person name="Micallef M.L."/>
            <person name="Liu M."/>
            <person name="Djordjevic S.P."/>
            <person name="Bogema D.R."/>
            <person name="Jenkins C."/>
        </authorList>
    </citation>
    <scope>NUCLEOTIDE SEQUENCE</scope>
    <source>
        <strain evidence="8">Goon Nure</strain>
    </source>
</reference>
<sequence>MPVVPIQSGGDDVSAIVVDPGFESIRIGNCQEDFPREYIPSAVYREFENPSSNKDSWHILSRAKLREFAEVRKLLHVNRESNLELDPFVFERLLRFGIEGHDLMVEMEDGKSVSKVGGLGLDPTQHPILVVEPTAESKQFRDSSLEVVFEQLGTCAAYLAKRAALTAFSVGRSSALVVDIGAGGCTVSPVHEGISLQSTIQDSLVGGNALDLQLADFLFKEGYSMFAPTDDPRMDYFRAQTAKELREKFCTVKVHPDEKGATATKTKESATKTSSHTHGHVSVHPYDKGASQGHPNDKEPSHGHATAQDNKATSNAGDKPSSQTSDKNGVTHSTANGHSESDVLMDPYKYYLPDGVVVDMEKYEHSLPELLISPAGSTLSEFNNFKGIVNMINDCVFDSDVDIRRELLSSVVVAGGFTLTRGLIPRLSQEIHKSPIGLVAKFKLVHSTSYLEKRFSTWLGGSILASLGRFQQLWISRAEYMEHGTIIAYRRCH</sequence>
<evidence type="ECO:0000256" key="1">
    <source>
        <dbReference type="ARBA" id="ARBA00006752"/>
    </source>
</evidence>
<evidence type="ECO:0008006" key="10">
    <source>
        <dbReference type="Google" id="ProtNLM"/>
    </source>
</evidence>
<evidence type="ECO:0000256" key="7">
    <source>
        <dbReference type="SAM" id="MobiDB-lite"/>
    </source>
</evidence>
<dbReference type="GO" id="GO:0005524">
    <property type="term" value="F:ATP binding"/>
    <property type="evidence" value="ECO:0007669"/>
    <property type="project" value="UniProtKB-KW"/>
</dbReference>
<comment type="catalytic activity">
    <reaction evidence="5">
        <text>ATP + H2O = ADP + phosphate + H(+)</text>
        <dbReference type="Rhea" id="RHEA:13065"/>
        <dbReference type="ChEBI" id="CHEBI:15377"/>
        <dbReference type="ChEBI" id="CHEBI:15378"/>
        <dbReference type="ChEBI" id="CHEBI:30616"/>
        <dbReference type="ChEBI" id="CHEBI:43474"/>
        <dbReference type="ChEBI" id="CHEBI:456216"/>
    </reaction>
</comment>
<proteinExistence type="inferred from homology"/>
<protein>
    <recommendedName>
        <fullName evidence="10">Actin</fullName>
    </recommendedName>
</protein>
<accession>A0A976QTA7</accession>
<evidence type="ECO:0000313" key="8">
    <source>
        <dbReference type="EMBL" id="UKK01867.2"/>
    </source>
</evidence>
<comment type="similarity">
    <text evidence="1 6">Belongs to the actin family.</text>
</comment>
<evidence type="ECO:0000256" key="4">
    <source>
        <dbReference type="ARBA" id="ARBA00022840"/>
    </source>
</evidence>
<dbReference type="PANTHER" id="PTHR11937">
    <property type="entry name" value="ACTIN"/>
    <property type="match status" value="1"/>
</dbReference>
<organism evidence="8 9">
    <name type="scientific">Theileria orientalis</name>
    <dbReference type="NCBI Taxonomy" id="68886"/>
    <lineage>
        <taxon>Eukaryota</taxon>
        <taxon>Sar</taxon>
        <taxon>Alveolata</taxon>
        <taxon>Apicomplexa</taxon>
        <taxon>Aconoidasida</taxon>
        <taxon>Piroplasmida</taxon>
        <taxon>Theileriidae</taxon>
        <taxon>Theileria</taxon>
    </lineage>
</organism>
<dbReference type="InterPro" id="IPR043129">
    <property type="entry name" value="ATPase_NBD"/>
</dbReference>
<keyword evidence="3" id="KW-0378">Hydrolase</keyword>
<dbReference type="Proteomes" id="UP000244811">
    <property type="component" value="Chromosome 2"/>
</dbReference>
<feature type="compositionally biased region" description="Polar residues" evidence="7">
    <location>
        <begin position="307"/>
        <end position="338"/>
    </location>
</feature>
<dbReference type="Pfam" id="PF00022">
    <property type="entry name" value="Actin"/>
    <property type="match status" value="1"/>
</dbReference>
<dbReference type="AlphaFoldDB" id="A0A976QTA7"/>
<dbReference type="EMBL" id="CP056071">
    <property type="protein sequence ID" value="UKK01867.2"/>
    <property type="molecule type" value="Genomic_DNA"/>
</dbReference>
<keyword evidence="4" id="KW-0067">ATP-binding</keyword>
<name>A0A976QTA7_THEOR</name>
<feature type="compositionally biased region" description="Basic and acidic residues" evidence="7">
    <location>
        <begin position="258"/>
        <end position="270"/>
    </location>
</feature>
<evidence type="ECO:0000256" key="6">
    <source>
        <dbReference type="RuleBase" id="RU000487"/>
    </source>
</evidence>
<dbReference type="FunFam" id="3.30.420.40:FF:000058">
    <property type="entry name" value="Putative actin-related protein 5"/>
    <property type="match status" value="1"/>
</dbReference>
<evidence type="ECO:0000313" key="9">
    <source>
        <dbReference type="Proteomes" id="UP000244811"/>
    </source>
</evidence>
<dbReference type="GO" id="GO:0016787">
    <property type="term" value="F:hydrolase activity"/>
    <property type="evidence" value="ECO:0007669"/>
    <property type="project" value="UniProtKB-KW"/>
</dbReference>